<evidence type="ECO:0000313" key="2">
    <source>
        <dbReference type="Proteomes" id="UP000297814"/>
    </source>
</evidence>
<reference evidence="1 2" key="1">
    <citation type="submission" date="2017-12" db="EMBL/GenBank/DDBJ databases">
        <title>Comparative genomics of Botrytis spp.</title>
        <authorList>
            <person name="Valero-Jimenez C.A."/>
            <person name="Tapia P."/>
            <person name="Veloso J."/>
            <person name="Silva-Moreno E."/>
            <person name="Staats M."/>
            <person name="Valdes J.H."/>
            <person name="Van Kan J.A.L."/>
        </authorList>
    </citation>
    <scope>NUCLEOTIDE SEQUENCE [LARGE SCALE GENOMIC DNA]</scope>
    <source>
        <strain evidence="1 2">Bh0001</strain>
    </source>
</reference>
<organism evidence="1 2">
    <name type="scientific">Botrytis hyacinthi</name>
    <dbReference type="NCBI Taxonomy" id="278943"/>
    <lineage>
        <taxon>Eukaryota</taxon>
        <taxon>Fungi</taxon>
        <taxon>Dikarya</taxon>
        <taxon>Ascomycota</taxon>
        <taxon>Pezizomycotina</taxon>
        <taxon>Leotiomycetes</taxon>
        <taxon>Helotiales</taxon>
        <taxon>Sclerotiniaceae</taxon>
        <taxon>Botrytis</taxon>
    </lineage>
</organism>
<dbReference type="EMBL" id="PQXK01000033">
    <property type="protein sequence ID" value="TGO40716.1"/>
    <property type="molecule type" value="Genomic_DNA"/>
</dbReference>
<comment type="caution">
    <text evidence="1">The sequence shown here is derived from an EMBL/GenBank/DDBJ whole genome shotgun (WGS) entry which is preliminary data.</text>
</comment>
<name>A0A4Z1GUY9_9HELO</name>
<gene>
    <name evidence="1" type="ORF">BHYA_0033g00700</name>
</gene>
<proteinExistence type="predicted"/>
<keyword evidence="2" id="KW-1185">Reference proteome</keyword>
<evidence type="ECO:0000313" key="1">
    <source>
        <dbReference type="EMBL" id="TGO40716.1"/>
    </source>
</evidence>
<sequence length="193" mass="22380">MRNVTYGMIAEAIHTDEFKEICRSDNARDDLELFFAKSATNDQLHYVYSKLWTAIDFGFVMDNNVRSNAQEEQVRKDVRQIINWGFGFAAADYFNLCIQRIGIPVYFSDDEGSDNETLDTNTLVDEENKRWEDHDAVDYDHDQARSIYKGGWRQLVANWNMATYSYGNLKVISKDAGRLPATEMFDSGRNREL</sequence>
<protein>
    <submittedName>
        <fullName evidence="1">Uncharacterized protein</fullName>
    </submittedName>
</protein>
<dbReference type="AlphaFoldDB" id="A0A4Z1GUY9"/>
<accession>A0A4Z1GUY9</accession>
<dbReference type="Proteomes" id="UP000297814">
    <property type="component" value="Unassembled WGS sequence"/>
</dbReference>